<dbReference type="InterPro" id="IPR052930">
    <property type="entry name" value="TA_antitoxin_MntA"/>
</dbReference>
<dbReference type="Proteomes" id="UP000000254">
    <property type="component" value="Chromosome"/>
</dbReference>
<organism evidence="2 3">
    <name type="scientific">Staphylothermus marinus (strain ATCC 43588 / DSM 3639 / JCM 9404 / F1)</name>
    <dbReference type="NCBI Taxonomy" id="399550"/>
    <lineage>
        <taxon>Archaea</taxon>
        <taxon>Thermoproteota</taxon>
        <taxon>Thermoprotei</taxon>
        <taxon>Desulfurococcales</taxon>
        <taxon>Desulfurococcaceae</taxon>
        <taxon>Staphylothermus</taxon>
    </lineage>
</organism>
<dbReference type="STRING" id="399550.Smar_0760"/>
<sequence>MNKSIIDNVSSKLKIFVRNKYSDYIVYVYLFGSIIEERATRESDIDIAIRFYDHVSRGERWRIIKELLSMIDEDIDIVDLGRASPVLRMVVYSRGKLVYCRDRWILFLDQNRTVKQYNDYLYIAKPYYKKMVEYLEKRTVKKI</sequence>
<dbReference type="Gene3D" id="3.30.460.10">
    <property type="entry name" value="Beta Polymerase, domain 2"/>
    <property type="match status" value="1"/>
</dbReference>
<dbReference type="eggNOG" id="arCOG02105">
    <property type="taxonomic scope" value="Archaea"/>
</dbReference>
<evidence type="ECO:0000313" key="3">
    <source>
        <dbReference type="Proteomes" id="UP000000254"/>
    </source>
</evidence>
<reference evidence="3" key="1">
    <citation type="journal article" date="2009" name="BMC Genomics">
        <title>The complete genome sequence of Staphylothermus marinus reveals differences in sulfur metabolism among heterotrophic Crenarchaeota.</title>
        <authorList>
            <person name="Anderson I.J."/>
            <person name="Dharmarajan L."/>
            <person name="Rodriguez J."/>
            <person name="Hooper S."/>
            <person name="Porat I."/>
            <person name="Ulrich L.E."/>
            <person name="Elkins J.G."/>
            <person name="Mavromatis K."/>
            <person name="Sun H."/>
            <person name="Land M."/>
            <person name="Lapidus A."/>
            <person name="Lucas S."/>
            <person name="Barry K."/>
            <person name="Huber H."/>
            <person name="Zhulin I.B."/>
            <person name="Whitman W.B."/>
            <person name="Mukhopadhyay B."/>
            <person name="Woese C."/>
            <person name="Bristow J."/>
            <person name="Kyrpides N."/>
        </authorList>
    </citation>
    <scope>NUCLEOTIDE SEQUENCE [LARGE SCALE GENOMIC DNA]</scope>
    <source>
        <strain evidence="3">ATCC 43588 / DSM 3639 / JCM 9404 / F1</strain>
    </source>
</reference>
<dbReference type="InterPro" id="IPR043519">
    <property type="entry name" value="NT_sf"/>
</dbReference>
<accession>A3DMK1</accession>
<feature type="domain" description="Polymerase beta nucleotidyltransferase" evidence="1">
    <location>
        <begin position="23"/>
        <end position="103"/>
    </location>
</feature>
<dbReference type="KEGG" id="smr:Smar_0760"/>
<dbReference type="GeneID" id="4907583"/>
<dbReference type="HOGENOM" id="CLU_130257_1_2_2"/>
<dbReference type="OrthoDB" id="61846at2157"/>
<dbReference type="CDD" id="cd05403">
    <property type="entry name" value="NT_KNTase_like"/>
    <property type="match status" value="1"/>
</dbReference>
<keyword evidence="3" id="KW-1185">Reference proteome</keyword>
<dbReference type="NCBIfam" id="NF047752">
    <property type="entry name" value="MntA_antitoxin"/>
    <property type="match status" value="1"/>
</dbReference>
<name>A3DMK1_STAMF</name>
<proteinExistence type="predicted"/>
<evidence type="ECO:0000259" key="1">
    <source>
        <dbReference type="Pfam" id="PF18765"/>
    </source>
</evidence>
<protein>
    <submittedName>
        <fullName evidence="2">DNA polymerase, beta domain protein region</fullName>
    </submittedName>
</protein>
<reference evidence="2 3" key="2">
    <citation type="journal article" date="2009" name="Stand. Genomic Sci.">
        <title>Complete genome sequence of Staphylothermus marinus Stetter and Fiala 1986 type strain F1.</title>
        <authorList>
            <person name="Anderson I.J."/>
            <person name="Sun H."/>
            <person name="Lapidus A."/>
            <person name="Copeland A."/>
            <person name="Glavina Del Rio T."/>
            <person name="Tice H."/>
            <person name="Dalin E."/>
            <person name="Lucas S."/>
            <person name="Barry K."/>
            <person name="Land M."/>
            <person name="Richardson P."/>
            <person name="Huber H."/>
            <person name="Kyrpides N.C."/>
        </authorList>
    </citation>
    <scope>NUCLEOTIDE SEQUENCE [LARGE SCALE GENOMIC DNA]</scope>
    <source>
        <strain evidence="3">ATCC 43588 / DSM 3639 / JCM 9404 / F1</strain>
    </source>
</reference>
<dbReference type="SUPFAM" id="SSF81301">
    <property type="entry name" value="Nucleotidyltransferase"/>
    <property type="match status" value="1"/>
</dbReference>
<dbReference type="AlphaFoldDB" id="A3DMK1"/>
<dbReference type="PANTHER" id="PTHR43852:SF3">
    <property type="entry name" value="NUCLEOTIDYLTRANSFERASE"/>
    <property type="match status" value="1"/>
</dbReference>
<gene>
    <name evidence="2" type="ordered locus">Smar_0760</name>
</gene>
<evidence type="ECO:0000313" key="2">
    <source>
        <dbReference type="EMBL" id="ABN69861.1"/>
    </source>
</evidence>
<dbReference type="EMBL" id="CP000575">
    <property type="protein sequence ID" value="ABN69861.1"/>
    <property type="molecule type" value="Genomic_DNA"/>
</dbReference>
<dbReference type="RefSeq" id="WP_011839052.1">
    <property type="nucleotide sequence ID" value="NC_009033.1"/>
</dbReference>
<dbReference type="InterPro" id="IPR041633">
    <property type="entry name" value="Polbeta"/>
</dbReference>
<dbReference type="Pfam" id="PF18765">
    <property type="entry name" value="Polbeta"/>
    <property type="match status" value="1"/>
</dbReference>
<dbReference type="PANTHER" id="PTHR43852">
    <property type="entry name" value="NUCLEOTIDYLTRANSFERASE"/>
    <property type="match status" value="1"/>
</dbReference>